<dbReference type="PANTHER" id="PTHR34475">
    <property type="match status" value="1"/>
</dbReference>
<feature type="domain" description="HTH cro/C1-type" evidence="3">
    <location>
        <begin position="8"/>
        <end position="66"/>
    </location>
</feature>
<accession>A0A2M8D9R8</accession>
<evidence type="ECO:0000313" key="5">
    <source>
        <dbReference type="Proteomes" id="UP000229236"/>
    </source>
</evidence>
<dbReference type="AlphaFoldDB" id="A0A2M8D9R8"/>
<dbReference type="Pfam" id="PF13464">
    <property type="entry name" value="RodZ_C"/>
    <property type="match status" value="1"/>
</dbReference>
<dbReference type="InterPro" id="IPR050400">
    <property type="entry name" value="Bact_Cytoskel_RodZ"/>
</dbReference>
<keyword evidence="2" id="KW-1133">Transmembrane helix</keyword>
<comment type="caution">
    <text evidence="4">The sequence shown here is derived from an EMBL/GenBank/DDBJ whole genome shotgun (WGS) entry which is preliminary data.</text>
</comment>
<protein>
    <recommendedName>
        <fullName evidence="3">HTH cro/C1-type domain-containing protein</fullName>
    </recommendedName>
</protein>
<keyword evidence="2" id="KW-0472">Membrane</keyword>
<dbReference type="InterPro" id="IPR010982">
    <property type="entry name" value="Lambda_DNA-bd_dom_sf"/>
</dbReference>
<dbReference type="Pfam" id="PF13413">
    <property type="entry name" value="HTH_25"/>
    <property type="match status" value="1"/>
</dbReference>
<evidence type="ECO:0000256" key="1">
    <source>
        <dbReference type="SAM" id="MobiDB-lite"/>
    </source>
</evidence>
<dbReference type="GO" id="GO:0003677">
    <property type="term" value="F:DNA binding"/>
    <property type="evidence" value="ECO:0007669"/>
    <property type="project" value="InterPro"/>
</dbReference>
<gene>
    <name evidence="4" type="ORF">CO088_00570</name>
</gene>
<evidence type="ECO:0000313" key="4">
    <source>
        <dbReference type="EMBL" id="PJB83909.1"/>
    </source>
</evidence>
<sequence>MIDIGKTLKEEREKQKLTIEEIADKTLIRPYYLEEIENNSFHYYDGFIAAYIRKYANLLGIEAEPLLASYRELFKEKPLEPKRKNVTLIIILISICVLLILFFVLKRFVYAPQPTQQPSQSEVNNSPQENPGEEITPLQPPIVEPQKPSGINLVLKADQKSWLGVDIDGVYSQFFLGQGETKELKGKNYIKIRYGNAKHVFVTKNGTNLGVVSATDTVVDVEYKP</sequence>
<dbReference type="Proteomes" id="UP000229236">
    <property type="component" value="Unassembled WGS sequence"/>
</dbReference>
<feature type="region of interest" description="Disordered" evidence="1">
    <location>
        <begin position="115"/>
        <end position="141"/>
    </location>
</feature>
<dbReference type="PANTHER" id="PTHR34475:SF1">
    <property type="entry name" value="CYTOSKELETON PROTEIN RODZ"/>
    <property type="match status" value="1"/>
</dbReference>
<proteinExistence type="predicted"/>
<keyword evidence="2" id="KW-0812">Transmembrane</keyword>
<dbReference type="InterPro" id="IPR001387">
    <property type="entry name" value="Cro/C1-type_HTH"/>
</dbReference>
<dbReference type="SUPFAM" id="SSF47413">
    <property type="entry name" value="lambda repressor-like DNA-binding domains"/>
    <property type="match status" value="1"/>
</dbReference>
<feature type="compositionally biased region" description="Polar residues" evidence="1">
    <location>
        <begin position="115"/>
        <end position="129"/>
    </location>
</feature>
<evidence type="ECO:0000256" key="2">
    <source>
        <dbReference type="SAM" id="Phobius"/>
    </source>
</evidence>
<dbReference type="EMBL" id="PFTM01000015">
    <property type="protein sequence ID" value="PJB83909.1"/>
    <property type="molecule type" value="Genomic_DNA"/>
</dbReference>
<organism evidence="4 5">
    <name type="scientific">Candidatus Yonathbacteria bacterium CG_4_9_14_0_8_um_filter_46_47</name>
    <dbReference type="NCBI Taxonomy" id="1975106"/>
    <lineage>
        <taxon>Bacteria</taxon>
        <taxon>Candidatus Yonathiibacteriota</taxon>
    </lineage>
</organism>
<evidence type="ECO:0000259" key="3">
    <source>
        <dbReference type="PROSITE" id="PS50943"/>
    </source>
</evidence>
<dbReference type="Gene3D" id="1.10.260.40">
    <property type="entry name" value="lambda repressor-like DNA-binding domains"/>
    <property type="match status" value="1"/>
</dbReference>
<dbReference type="CDD" id="cd00093">
    <property type="entry name" value="HTH_XRE"/>
    <property type="match status" value="1"/>
</dbReference>
<reference evidence="5" key="1">
    <citation type="submission" date="2017-09" db="EMBL/GenBank/DDBJ databases">
        <title>Depth-based differentiation of microbial function through sediment-hosted aquifers and enrichment of novel symbionts in the deep terrestrial subsurface.</title>
        <authorList>
            <person name="Probst A.J."/>
            <person name="Ladd B."/>
            <person name="Jarett J.K."/>
            <person name="Geller-Mcgrath D.E."/>
            <person name="Sieber C.M.K."/>
            <person name="Emerson J.B."/>
            <person name="Anantharaman K."/>
            <person name="Thomas B.C."/>
            <person name="Malmstrom R."/>
            <person name="Stieglmeier M."/>
            <person name="Klingl A."/>
            <person name="Woyke T."/>
            <person name="Ryan C.M."/>
            <person name="Banfield J.F."/>
        </authorList>
    </citation>
    <scope>NUCLEOTIDE SEQUENCE [LARGE SCALE GENOMIC DNA]</scope>
</reference>
<dbReference type="InterPro" id="IPR025194">
    <property type="entry name" value="RodZ-like_C"/>
</dbReference>
<dbReference type="PROSITE" id="PS50943">
    <property type="entry name" value="HTH_CROC1"/>
    <property type="match status" value="1"/>
</dbReference>
<name>A0A2M8D9R8_9BACT</name>
<feature type="transmembrane region" description="Helical" evidence="2">
    <location>
        <begin position="85"/>
        <end position="105"/>
    </location>
</feature>